<comment type="catalytic activity">
    <reaction evidence="8">
        <text>guanosine(9) in tRNA + S-adenosyl-L-methionine = N(1)-methylguanosine(9) in tRNA + S-adenosyl-L-homocysteine + H(+)</text>
        <dbReference type="Rhea" id="RHEA:43156"/>
        <dbReference type="Rhea" id="RHEA-COMP:10367"/>
        <dbReference type="Rhea" id="RHEA-COMP:10368"/>
        <dbReference type="ChEBI" id="CHEBI:15378"/>
        <dbReference type="ChEBI" id="CHEBI:57856"/>
        <dbReference type="ChEBI" id="CHEBI:59789"/>
        <dbReference type="ChEBI" id="CHEBI:73542"/>
        <dbReference type="ChEBI" id="CHEBI:74269"/>
        <dbReference type="EC" id="2.1.1.221"/>
    </reaction>
</comment>
<reference evidence="11" key="1">
    <citation type="submission" date="2023-04" db="EMBL/GenBank/DDBJ databases">
        <title>Black Yeasts Isolated from many extreme environments.</title>
        <authorList>
            <person name="Coleine C."/>
            <person name="Stajich J.E."/>
            <person name="Selbmann L."/>
        </authorList>
    </citation>
    <scope>NUCLEOTIDE SEQUENCE</scope>
    <source>
        <strain evidence="11">CCFEE 5312</strain>
    </source>
</reference>
<feature type="domain" description="SAM-dependent MTase TRM10-type" evidence="10">
    <location>
        <begin position="211"/>
        <end position="445"/>
    </location>
</feature>
<dbReference type="Proteomes" id="UP001271007">
    <property type="component" value="Unassembled WGS sequence"/>
</dbReference>
<name>A0AAJ0GEB4_9PEZI</name>
<dbReference type="InterPro" id="IPR007356">
    <property type="entry name" value="tRNA_m1G_MeTrfase_euk"/>
</dbReference>
<feature type="compositionally biased region" description="Basic and acidic residues" evidence="9">
    <location>
        <begin position="70"/>
        <end position="80"/>
    </location>
</feature>
<evidence type="ECO:0000313" key="11">
    <source>
        <dbReference type="EMBL" id="KAK3055879.1"/>
    </source>
</evidence>
<protein>
    <recommendedName>
        <fullName evidence="2">tRNA (guanine(9)-N1)-methyltransferase</fullName>
        <ecNumber evidence="1">2.1.1.221</ecNumber>
    </recommendedName>
    <alternativeName>
        <fullName evidence="7">tRNA methyltransferase 10</fullName>
    </alternativeName>
    <alternativeName>
        <fullName evidence="6">tRNA(m1G9)-methyltransferase</fullName>
    </alternativeName>
</protein>
<evidence type="ECO:0000256" key="2">
    <source>
        <dbReference type="ARBA" id="ARBA00020451"/>
    </source>
</evidence>
<accession>A0AAJ0GEB4</accession>
<gene>
    <name evidence="11" type="primary">TRM10</name>
    <name evidence="11" type="ORF">LTR09_003113</name>
</gene>
<dbReference type="GO" id="GO:0000049">
    <property type="term" value="F:tRNA binding"/>
    <property type="evidence" value="ECO:0007669"/>
    <property type="project" value="TreeGrafter"/>
</dbReference>
<dbReference type="CDD" id="cd18089">
    <property type="entry name" value="SPOUT_Trm10-like"/>
    <property type="match status" value="1"/>
</dbReference>
<evidence type="ECO:0000256" key="9">
    <source>
        <dbReference type="SAM" id="MobiDB-lite"/>
    </source>
</evidence>
<dbReference type="GO" id="GO:0052905">
    <property type="term" value="F:tRNA (guanosine(9)-N1)-methyltransferase activity"/>
    <property type="evidence" value="ECO:0007669"/>
    <property type="project" value="UniProtKB-EC"/>
</dbReference>
<dbReference type="AlphaFoldDB" id="A0AAJ0GEB4"/>
<feature type="region of interest" description="Disordered" evidence="9">
    <location>
        <begin position="445"/>
        <end position="540"/>
    </location>
</feature>
<keyword evidence="5" id="KW-0949">S-adenosyl-L-methionine</keyword>
<dbReference type="Gene3D" id="3.40.1280.30">
    <property type="match status" value="1"/>
</dbReference>
<feature type="compositionally biased region" description="Acidic residues" evidence="9">
    <location>
        <begin position="474"/>
        <end position="484"/>
    </location>
</feature>
<evidence type="ECO:0000256" key="7">
    <source>
        <dbReference type="ARBA" id="ARBA00032166"/>
    </source>
</evidence>
<evidence type="ECO:0000256" key="6">
    <source>
        <dbReference type="ARBA" id="ARBA00031792"/>
    </source>
</evidence>
<evidence type="ECO:0000256" key="4">
    <source>
        <dbReference type="ARBA" id="ARBA00022679"/>
    </source>
</evidence>
<dbReference type="GO" id="GO:0002939">
    <property type="term" value="P:tRNA N1-guanine methylation"/>
    <property type="evidence" value="ECO:0007669"/>
    <property type="project" value="TreeGrafter"/>
</dbReference>
<feature type="compositionally biased region" description="Polar residues" evidence="9">
    <location>
        <begin position="143"/>
        <end position="154"/>
    </location>
</feature>
<evidence type="ECO:0000313" key="12">
    <source>
        <dbReference type="Proteomes" id="UP001271007"/>
    </source>
</evidence>
<evidence type="ECO:0000256" key="3">
    <source>
        <dbReference type="ARBA" id="ARBA00022603"/>
    </source>
</evidence>
<sequence>METEERLSKRRRLSQDEPLEDETAQIESYQFSNGGTVNEAASEGAPAITLDGPSEGTKLQHPGLGAERNLNLEDTNRNDDLPPTATTQVVDSLDLNGAKLDSQSEGLPPPDSGPGVEHTSNLEDGDDDRLPPPDTTAPIADCISNNPDGQTLSKTQRKKLAKKQEWEAKREDRKVIRKEKNIAKRTRRREEWKQQHQDALINGEPPPQVPTKTKSGPRPTTLPVTFMIDCDFDDLMRDNERISLAGQITRSYSDNKAALYRAHLAVCSFQGKLRERFEKVLEHHKQWRGVRFLDCDFVEAAEQAKGWMGDEKDGGKLVGTFANLCRVQDESGELEHHAVIAELKEAGEVVYLTSESENTLTELKPYSTYIIGGLVDKNREKGICYKRAKQRGIKTARLPIGEFMEMQSRKVLATNHVNEIMLKWLECGDWGEAFLKAIPKRKGGRLKRGRLKGGKGEGDGDDEDNDDNNVHNDNDDDDAGDGDNDAANRNGEDDGSVAPAGGENENDSGRQQEADGAAALGGVEDEHGQSGHEDEAGNAA</sequence>
<comment type="caution">
    <text evidence="11">The sequence shown here is derived from an EMBL/GenBank/DDBJ whole genome shotgun (WGS) entry which is preliminary data.</text>
</comment>
<feature type="region of interest" description="Disordered" evidence="9">
    <location>
        <begin position="1"/>
        <end position="220"/>
    </location>
</feature>
<keyword evidence="4 11" id="KW-0808">Transferase</keyword>
<dbReference type="EMBL" id="JAWDJX010000007">
    <property type="protein sequence ID" value="KAK3055879.1"/>
    <property type="molecule type" value="Genomic_DNA"/>
</dbReference>
<feature type="compositionally biased region" description="Basic and acidic residues" evidence="9">
    <location>
        <begin position="162"/>
        <end position="196"/>
    </location>
</feature>
<proteinExistence type="predicted"/>
<evidence type="ECO:0000256" key="5">
    <source>
        <dbReference type="ARBA" id="ARBA00022691"/>
    </source>
</evidence>
<dbReference type="PANTHER" id="PTHR13563:SF13">
    <property type="entry name" value="TRNA METHYLTRANSFERASE 10 HOMOLOG A"/>
    <property type="match status" value="1"/>
</dbReference>
<feature type="compositionally biased region" description="Basic and acidic residues" evidence="9">
    <location>
        <begin position="524"/>
        <end position="540"/>
    </location>
</feature>
<evidence type="ECO:0000259" key="10">
    <source>
        <dbReference type="PROSITE" id="PS51675"/>
    </source>
</evidence>
<dbReference type="GO" id="GO:0005634">
    <property type="term" value="C:nucleus"/>
    <property type="evidence" value="ECO:0007669"/>
    <property type="project" value="TreeGrafter"/>
</dbReference>
<keyword evidence="12" id="KW-1185">Reference proteome</keyword>
<organism evidence="11 12">
    <name type="scientific">Extremus antarcticus</name>
    <dbReference type="NCBI Taxonomy" id="702011"/>
    <lineage>
        <taxon>Eukaryota</taxon>
        <taxon>Fungi</taxon>
        <taxon>Dikarya</taxon>
        <taxon>Ascomycota</taxon>
        <taxon>Pezizomycotina</taxon>
        <taxon>Dothideomycetes</taxon>
        <taxon>Dothideomycetidae</taxon>
        <taxon>Mycosphaerellales</taxon>
        <taxon>Extremaceae</taxon>
        <taxon>Extremus</taxon>
    </lineage>
</organism>
<evidence type="ECO:0000256" key="8">
    <source>
        <dbReference type="ARBA" id="ARBA00048434"/>
    </source>
</evidence>
<feature type="compositionally biased region" description="Polar residues" evidence="9">
    <location>
        <begin position="25"/>
        <end position="36"/>
    </location>
</feature>
<dbReference type="InterPro" id="IPR028564">
    <property type="entry name" value="MT_TRM10-typ"/>
</dbReference>
<dbReference type="EC" id="2.1.1.221" evidence="1"/>
<dbReference type="PANTHER" id="PTHR13563">
    <property type="entry name" value="TRNA (GUANINE-9-) METHYLTRANSFERASE"/>
    <property type="match status" value="1"/>
</dbReference>
<evidence type="ECO:0000256" key="1">
    <source>
        <dbReference type="ARBA" id="ARBA00012797"/>
    </source>
</evidence>
<dbReference type="PROSITE" id="PS51675">
    <property type="entry name" value="SAM_MT_TRM10"/>
    <property type="match status" value="1"/>
</dbReference>
<keyword evidence="3 11" id="KW-0489">Methyltransferase</keyword>
<dbReference type="InterPro" id="IPR038459">
    <property type="entry name" value="MT_TRM10-typ_sf"/>
</dbReference>